<comment type="caution">
    <text evidence="3">The sequence shown here is derived from an EMBL/GenBank/DDBJ whole genome shotgun (WGS) entry which is preliminary data.</text>
</comment>
<feature type="chain" id="PRO_5032880963" description="Oligopeptidase F N-terminal domain-containing protein" evidence="1">
    <location>
        <begin position="29"/>
        <end position="246"/>
    </location>
</feature>
<feature type="domain" description="Oligopeptidase F N-terminal" evidence="2">
    <location>
        <begin position="139"/>
        <end position="208"/>
    </location>
</feature>
<name>A0A855X3Y7_9BACT</name>
<dbReference type="InterPro" id="IPR013647">
    <property type="entry name" value="OligopepF_N_dom"/>
</dbReference>
<proteinExistence type="predicted"/>
<evidence type="ECO:0000259" key="2">
    <source>
        <dbReference type="Pfam" id="PF08439"/>
    </source>
</evidence>
<feature type="signal peptide" evidence="1">
    <location>
        <begin position="1"/>
        <end position="28"/>
    </location>
</feature>
<dbReference type="SUPFAM" id="SSF55486">
    <property type="entry name" value="Metalloproteases ('zincins'), catalytic domain"/>
    <property type="match status" value="1"/>
</dbReference>
<dbReference type="Proteomes" id="UP000250918">
    <property type="component" value="Unassembled WGS sequence"/>
</dbReference>
<evidence type="ECO:0000256" key="1">
    <source>
        <dbReference type="SAM" id="SignalP"/>
    </source>
</evidence>
<dbReference type="AlphaFoldDB" id="A0A855X3Y7"/>
<reference evidence="3 4" key="1">
    <citation type="journal article" date="2018" name="ISME J.">
        <title>A methanotrophic archaeon couples anaerobic oxidation of methane to Fe(III) reduction.</title>
        <authorList>
            <person name="Cai C."/>
            <person name="Leu A.O."/>
            <person name="Xie G.J."/>
            <person name="Guo J."/>
            <person name="Feng Y."/>
            <person name="Zhao J.X."/>
            <person name="Tyson G.W."/>
            <person name="Yuan Z."/>
            <person name="Hu S."/>
        </authorList>
    </citation>
    <scope>NUCLEOTIDE SEQUENCE [LARGE SCALE GENOMIC DNA]</scope>
    <source>
        <strain evidence="3">FeB_12</strain>
    </source>
</reference>
<accession>A0A855X3Y7</accession>
<sequence>MTQKLNARIILIGLVAILLLAGSLWAQAARERSEIDAKYKWNLEDMYPTVDSWNAAYTALDAAVPRLAAYKGRLGESAATLLACLALNDSLSSLNGRLYVYANLKLDTDKRIGESQELADRIQALSSRLGAAGAFIDPELLTLDTARIREFMAASPGLQEYRFYIENLLRTKAHRLSDKEEEILAQATPVTGSFINTFQIIDNGDITFGSIKDETGKDIQLTKGRYSTIMQNPDRRLRRDAFYEFN</sequence>
<dbReference type="Gene3D" id="1.20.140.70">
    <property type="entry name" value="Oligopeptidase f, N-terminal domain"/>
    <property type="match status" value="1"/>
</dbReference>
<dbReference type="EMBL" id="PQAP01000042">
    <property type="protein sequence ID" value="PWB74043.1"/>
    <property type="molecule type" value="Genomic_DNA"/>
</dbReference>
<feature type="non-terminal residue" evidence="3">
    <location>
        <position position="246"/>
    </location>
</feature>
<organism evidence="3 4">
    <name type="scientific">candidate division GN15 bacterium</name>
    <dbReference type="NCBI Taxonomy" id="2072418"/>
    <lineage>
        <taxon>Bacteria</taxon>
        <taxon>candidate division GN15</taxon>
    </lineage>
</organism>
<dbReference type="Pfam" id="PF08439">
    <property type="entry name" value="Peptidase_M3_N"/>
    <property type="match status" value="1"/>
</dbReference>
<dbReference type="Gene3D" id="1.10.287.830">
    <property type="entry name" value="putative peptidase helix hairpin domain like"/>
    <property type="match status" value="1"/>
</dbReference>
<evidence type="ECO:0000313" key="3">
    <source>
        <dbReference type="EMBL" id="PWB74043.1"/>
    </source>
</evidence>
<evidence type="ECO:0000313" key="4">
    <source>
        <dbReference type="Proteomes" id="UP000250918"/>
    </source>
</evidence>
<protein>
    <recommendedName>
        <fullName evidence="2">Oligopeptidase F N-terminal domain-containing protein</fullName>
    </recommendedName>
</protein>
<keyword evidence="1" id="KW-0732">Signal</keyword>
<gene>
    <name evidence="3" type="ORF">C3F09_04550</name>
</gene>